<dbReference type="Gene3D" id="4.10.320.10">
    <property type="entry name" value="E3-binding domain"/>
    <property type="match status" value="2"/>
</dbReference>
<dbReference type="CDD" id="cd06849">
    <property type="entry name" value="lipoyl_domain"/>
    <property type="match status" value="1"/>
</dbReference>
<accession>A0A1M6IR59</accession>
<proteinExistence type="inferred from homology"/>
<dbReference type="PROSITE" id="PS50968">
    <property type="entry name" value="BIOTINYL_LIPOYL"/>
    <property type="match status" value="1"/>
</dbReference>
<dbReference type="EMBL" id="FQZV01000022">
    <property type="protein sequence ID" value="SHJ36970.1"/>
    <property type="molecule type" value="Genomic_DNA"/>
</dbReference>
<dbReference type="AlphaFoldDB" id="A0A1M6IR59"/>
<evidence type="ECO:0000256" key="2">
    <source>
        <dbReference type="ARBA" id="ARBA00007317"/>
    </source>
</evidence>
<dbReference type="InterPro" id="IPR036625">
    <property type="entry name" value="E3-bd_dom_sf"/>
</dbReference>
<evidence type="ECO:0000256" key="3">
    <source>
        <dbReference type="ARBA" id="ARBA00022679"/>
    </source>
</evidence>
<dbReference type="InterPro" id="IPR003016">
    <property type="entry name" value="2-oxoA_DH_lipoyl-BS"/>
</dbReference>
<dbReference type="SUPFAM" id="SSF47005">
    <property type="entry name" value="Peripheral subunit-binding domain of 2-oxo acid dehydrogenase complex"/>
    <property type="match status" value="2"/>
</dbReference>
<dbReference type="EC" id="2.3.1.-" evidence="6"/>
<protein>
    <recommendedName>
        <fullName evidence="6">Dihydrolipoamide acetyltransferase component of pyruvate dehydrogenase complex</fullName>
        <ecNumber evidence="6">2.3.1.-</ecNumber>
    </recommendedName>
</protein>
<dbReference type="InterPro" id="IPR050743">
    <property type="entry name" value="2-oxoacid_DH_E2_comp"/>
</dbReference>
<dbReference type="GO" id="GO:0031405">
    <property type="term" value="F:lipoic acid binding"/>
    <property type="evidence" value="ECO:0007669"/>
    <property type="project" value="TreeGrafter"/>
</dbReference>
<reference evidence="10" key="1">
    <citation type="submission" date="2016-11" db="EMBL/GenBank/DDBJ databases">
        <authorList>
            <person name="Varghese N."/>
            <person name="Submissions S."/>
        </authorList>
    </citation>
    <scope>NUCLEOTIDE SEQUENCE [LARGE SCALE GENOMIC DNA]</scope>
    <source>
        <strain evidence="10">DSM 17957</strain>
    </source>
</reference>
<keyword evidence="5 6" id="KW-0012">Acyltransferase</keyword>
<keyword evidence="9" id="KW-0670">Pyruvate</keyword>
<keyword evidence="3 6" id="KW-0808">Transferase</keyword>
<feature type="domain" description="Peripheral subunit-binding (PSBD)" evidence="8">
    <location>
        <begin position="164"/>
        <end position="201"/>
    </location>
</feature>
<evidence type="ECO:0000313" key="9">
    <source>
        <dbReference type="EMBL" id="SHJ36970.1"/>
    </source>
</evidence>
<dbReference type="RefSeq" id="WP_110941083.1">
    <property type="nucleotide sequence ID" value="NZ_FQZV01000022.1"/>
</dbReference>
<feature type="domain" description="Peripheral subunit-binding (PSBD)" evidence="8">
    <location>
        <begin position="124"/>
        <end position="161"/>
    </location>
</feature>
<dbReference type="Gene3D" id="3.30.559.10">
    <property type="entry name" value="Chloramphenicol acetyltransferase-like domain"/>
    <property type="match status" value="1"/>
</dbReference>
<dbReference type="InterPro" id="IPR011053">
    <property type="entry name" value="Single_hybrid_motif"/>
</dbReference>
<dbReference type="GO" id="GO:0016407">
    <property type="term" value="F:acetyltransferase activity"/>
    <property type="evidence" value="ECO:0007669"/>
    <property type="project" value="TreeGrafter"/>
</dbReference>
<evidence type="ECO:0000256" key="5">
    <source>
        <dbReference type="ARBA" id="ARBA00023315"/>
    </source>
</evidence>
<dbReference type="Proteomes" id="UP000184536">
    <property type="component" value="Unassembled WGS sequence"/>
</dbReference>
<dbReference type="InterPro" id="IPR001078">
    <property type="entry name" value="2-oxoacid_DH_actylTfrase"/>
</dbReference>
<evidence type="ECO:0000313" key="10">
    <source>
        <dbReference type="Proteomes" id="UP000184536"/>
    </source>
</evidence>
<dbReference type="PROSITE" id="PS51826">
    <property type="entry name" value="PSBD"/>
    <property type="match status" value="2"/>
</dbReference>
<organism evidence="9 10">
    <name type="scientific">Geosporobacter subterraneus DSM 17957</name>
    <dbReference type="NCBI Taxonomy" id="1121919"/>
    <lineage>
        <taxon>Bacteria</taxon>
        <taxon>Bacillati</taxon>
        <taxon>Bacillota</taxon>
        <taxon>Clostridia</taxon>
        <taxon>Peptostreptococcales</taxon>
        <taxon>Thermotaleaceae</taxon>
        <taxon>Geosporobacter</taxon>
    </lineage>
</organism>
<dbReference type="InterPro" id="IPR023213">
    <property type="entry name" value="CAT-like_dom_sf"/>
</dbReference>
<evidence type="ECO:0000256" key="1">
    <source>
        <dbReference type="ARBA" id="ARBA00001938"/>
    </source>
</evidence>
<dbReference type="Pfam" id="PF02817">
    <property type="entry name" value="E3_binding"/>
    <property type="match status" value="2"/>
</dbReference>
<dbReference type="STRING" id="1121919.SAMN02745975_01936"/>
<keyword evidence="4 6" id="KW-0450">Lipoyl</keyword>
<name>A0A1M6IR59_9FIRM</name>
<dbReference type="Pfam" id="PF00198">
    <property type="entry name" value="2-oxoacid_dh"/>
    <property type="match status" value="1"/>
</dbReference>
<dbReference type="PANTHER" id="PTHR43178">
    <property type="entry name" value="DIHYDROLIPOAMIDE ACETYLTRANSFERASE COMPONENT OF PYRUVATE DEHYDROGENASE COMPLEX"/>
    <property type="match status" value="1"/>
</dbReference>
<gene>
    <name evidence="9" type="ORF">SAMN02745975_01936</name>
</gene>
<dbReference type="PANTHER" id="PTHR43178:SF5">
    <property type="entry name" value="LIPOAMIDE ACYLTRANSFERASE COMPONENT OF BRANCHED-CHAIN ALPHA-KETO ACID DEHYDROGENASE COMPLEX, MITOCHONDRIAL"/>
    <property type="match status" value="1"/>
</dbReference>
<evidence type="ECO:0000259" key="7">
    <source>
        <dbReference type="PROSITE" id="PS50968"/>
    </source>
</evidence>
<feature type="domain" description="Lipoyl-binding" evidence="7">
    <location>
        <begin position="2"/>
        <end position="77"/>
    </location>
</feature>
<dbReference type="SUPFAM" id="SSF51230">
    <property type="entry name" value="Single hybrid motif"/>
    <property type="match status" value="1"/>
</dbReference>
<evidence type="ECO:0000256" key="4">
    <source>
        <dbReference type="ARBA" id="ARBA00022823"/>
    </source>
</evidence>
<dbReference type="InterPro" id="IPR004167">
    <property type="entry name" value="PSBD"/>
</dbReference>
<dbReference type="GO" id="GO:0005737">
    <property type="term" value="C:cytoplasm"/>
    <property type="evidence" value="ECO:0007669"/>
    <property type="project" value="TreeGrafter"/>
</dbReference>
<dbReference type="InterPro" id="IPR000089">
    <property type="entry name" value="Biotin_lipoyl"/>
</dbReference>
<dbReference type="Pfam" id="PF00364">
    <property type="entry name" value="Biotin_lipoyl"/>
    <property type="match status" value="1"/>
</dbReference>
<dbReference type="OrthoDB" id="9805770at2"/>
<dbReference type="SUPFAM" id="SSF52777">
    <property type="entry name" value="CoA-dependent acyltransferases"/>
    <property type="match status" value="1"/>
</dbReference>
<evidence type="ECO:0000259" key="8">
    <source>
        <dbReference type="PROSITE" id="PS51826"/>
    </source>
</evidence>
<comment type="cofactor">
    <cofactor evidence="1 6">
        <name>(R)-lipoate</name>
        <dbReference type="ChEBI" id="CHEBI:83088"/>
    </cofactor>
</comment>
<comment type="similarity">
    <text evidence="2 6">Belongs to the 2-oxoacid dehydrogenase family.</text>
</comment>
<sequence length="444" mass="48725">MATKIIMPKAGMAMEAGTIVKWLKQEGEVITIGEPLLEIHTDKVNMEVEAPSDGVLLKILGQEGDIIPVTHTIGYIGELGETLGEEMEMGEQGNKPLAETTVQPELPQERPQKPGFTNAEGKIAATPLARTLARERGIHLGTLKATGKYGEIRARDVSLMQSAAITPLAKRIAEKNNIDVEKIQGSGYRGKIRKEDLIQENEEIPMMEITAKQDTGERKGLHRKPLAGMRKIIAERMLSSHLQAPPVTLNTKADVTALTDLKEQLSTQVSLKVSYNDFVIKAVALALQEYPNINVRIAEEEILYRKEIHIGMAVALEDGLIVPVIKDADKLTIRELAGKTKELAGRGREGKLLPSEIENGSFTVSNLGMYDILSFTPIINQPESAILGVCAIEEELKMMEGKIENRKMMGLSLTVDHRVIDGAQGAIFLKRIKTLLENPLGILL</sequence>
<keyword evidence="10" id="KW-1185">Reference proteome</keyword>
<dbReference type="PROSITE" id="PS00189">
    <property type="entry name" value="LIPOYL"/>
    <property type="match status" value="1"/>
</dbReference>
<dbReference type="Gene3D" id="2.40.50.100">
    <property type="match status" value="1"/>
</dbReference>
<evidence type="ECO:0000256" key="6">
    <source>
        <dbReference type="RuleBase" id="RU003423"/>
    </source>
</evidence>